<dbReference type="RefSeq" id="WP_095133709.1">
    <property type="nucleotide sequence ID" value="NZ_NIBG01000008.1"/>
</dbReference>
<comment type="caution">
    <text evidence="2">The sequence shown here is derived from an EMBL/GenBank/DDBJ whole genome shotgun (WGS) entry which is preliminary data.</text>
</comment>
<evidence type="ECO:0000313" key="2">
    <source>
        <dbReference type="EMBL" id="PAB59329.1"/>
    </source>
</evidence>
<organism evidence="2 3">
    <name type="scientific">Anaeromicrobium sediminis</name>
    <dbReference type="NCBI Taxonomy" id="1478221"/>
    <lineage>
        <taxon>Bacteria</taxon>
        <taxon>Bacillati</taxon>
        <taxon>Bacillota</taxon>
        <taxon>Clostridia</taxon>
        <taxon>Peptostreptococcales</taxon>
        <taxon>Thermotaleaceae</taxon>
        <taxon>Anaeromicrobium</taxon>
    </lineage>
</organism>
<reference evidence="2 3" key="1">
    <citation type="submission" date="2017-06" db="EMBL/GenBank/DDBJ databases">
        <title>Draft genome sequence of anaerobic fermentative bacterium Anaeromicrobium sediminis DY2726D isolated from West Pacific Ocean sediments.</title>
        <authorList>
            <person name="Zeng X."/>
        </authorList>
    </citation>
    <scope>NUCLEOTIDE SEQUENCE [LARGE SCALE GENOMIC DNA]</scope>
    <source>
        <strain evidence="2 3">DY2726D</strain>
    </source>
</reference>
<proteinExistence type="inferred from homology"/>
<evidence type="ECO:0008006" key="4">
    <source>
        <dbReference type="Google" id="ProtNLM"/>
    </source>
</evidence>
<protein>
    <recommendedName>
        <fullName evidence="4">Asp23/Gls24 family envelope stress response protein</fullName>
    </recommendedName>
</protein>
<accession>A0A267MID0</accession>
<gene>
    <name evidence="2" type="ORF">CCE28_10735</name>
</gene>
<dbReference type="EMBL" id="NIBG01000008">
    <property type="protein sequence ID" value="PAB59329.1"/>
    <property type="molecule type" value="Genomic_DNA"/>
</dbReference>
<dbReference type="Pfam" id="PF03780">
    <property type="entry name" value="Asp23"/>
    <property type="match status" value="1"/>
</dbReference>
<keyword evidence="3" id="KW-1185">Reference proteome</keyword>
<evidence type="ECO:0000313" key="3">
    <source>
        <dbReference type="Proteomes" id="UP000216024"/>
    </source>
</evidence>
<dbReference type="Proteomes" id="UP000216024">
    <property type="component" value="Unassembled WGS sequence"/>
</dbReference>
<comment type="similarity">
    <text evidence="1">Belongs to the asp23 family.</text>
</comment>
<sequence length="271" mass="30690">MKVYALVGKSGTGKSYRALTLSHEKNIESIIDDGLLIKGNRILGGKSAKRQATSVTAVKTALFLDEDHRNEVANKIKESNLKSILVLGTSDRMVQKISKAIGLDEIDEYIYIDEIATKEEQEVAKKQRHIHGKHVIPVPTFEIKRDFSGYFIDKLKIFKKRKDNTMEISEKSIVRPTFSYRGKYTIAKKVIIDLVSHVISDKKEIEKVYKINTETTKSGIIIDIDLSVYFGNSIKILMKNLQRHIINEVETMTALNITAVNINVKGIKIKK</sequence>
<evidence type="ECO:0000256" key="1">
    <source>
        <dbReference type="ARBA" id="ARBA00005721"/>
    </source>
</evidence>
<dbReference type="OrthoDB" id="5429664at2"/>
<name>A0A267MID0_9FIRM</name>
<dbReference type="InterPro" id="IPR005531">
    <property type="entry name" value="Asp23"/>
</dbReference>
<dbReference type="AlphaFoldDB" id="A0A267MID0"/>